<dbReference type="OrthoDB" id="735874at2"/>
<sequence>MLKGLPFPKRARFIFLEGQFGTEVFWTRLVEAVGSASPAYAAALAGVRARGGIVTRKQFDIACGSPVRQDGQLSAETVLERLRSVRLLHSEEIEGYGECIALDGARGDLVARASLKARQITEDLLIEATRGWLGRMNWASPKATSIRNDATPQFATFRFDICGPCYLRPLTRHQNNKINPGFLVADIVLGARLDEQEVAPFIRKCEMLSYLKGIRPFMPMLIAEGFSPEALRACRSEGIVATTPESLFGRDVARGLKDLLETLSRAGAVAATNPKKIEHLFTSLSSIEGAATNLRGALFELIVGHMVRSIEGGSIDIGDIARDLKTGEQREIDVRLVKERNVTIIECKGYQPTTTVTADEIDSWLKKKVPVIDRAHRQQPRFDGMPLTFEFWTCGTFDDDALQLLKETSERVQKYNLAWRDGTAVREYAKELKAAGIRKILDEHYFNHVLAQLPVTVEDLAIEVQPQRNSRRRVERLIVTEEDDGMARLLEEL</sequence>
<dbReference type="AlphaFoldDB" id="A0A512NNA1"/>
<evidence type="ECO:0000313" key="1">
    <source>
        <dbReference type="EMBL" id="GEP60425.1"/>
    </source>
</evidence>
<proteinExistence type="predicted"/>
<dbReference type="Proteomes" id="UP000321058">
    <property type="component" value="Unassembled WGS sequence"/>
</dbReference>
<comment type="caution">
    <text evidence="1">The sequence shown here is derived from an EMBL/GenBank/DDBJ whole genome shotgun (WGS) entry which is preliminary data.</text>
</comment>
<dbReference type="EMBL" id="BKAJ01000164">
    <property type="protein sequence ID" value="GEP60425.1"/>
    <property type="molecule type" value="Genomic_DNA"/>
</dbReference>
<accession>A0A512NNA1</accession>
<protein>
    <submittedName>
        <fullName evidence="1">Uncharacterized protein</fullName>
    </submittedName>
</protein>
<gene>
    <name evidence="1" type="ORF">RSO01_75910</name>
</gene>
<organism evidence="1 2">
    <name type="scientific">Reyranella soli</name>
    <dbReference type="NCBI Taxonomy" id="1230389"/>
    <lineage>
        <taxon>Bacteria</taxon>
        <taxon>Pseudomonadati</taxon>
        <taxon>Pseudomonadota</taxon>
        <taxon>Alphaproteobacteria</taxon>
        <taxon>Hyphomicrobiales</taxon>
        <taxon>Reyranellaceae</taxon>
        <taxon>Reyranella</taxon>
    </lineage>
</organism>
<keyword evidence="2" id="KW-1185">Reference proteome</keyword>
<evidence type="ECO:0000313" key="2">
    <source>
        <dbReference type="Proteomes" id="UP000321058"/>
    </source>
</evidence>
<reference evidence="1 2" key="1">
    <citation type="submission" date="2019-07" db="EMBL/GenBank/DDBJ databases">
        <title>Whole genome shotgun sequence of Reyranella soli NBRC 108950.</title>
        <authorList>
            <person name="Hosoyama A."/>
            <person name="Uohara A."/>
            <person name="Ohji S."/>
            <person name="Ichikawa N."/>
        </authorList>
    </citation>
    <scope>NUCLEOTIDE SEQUENCE [LARGE SCALE GENOMIC DNA]</scope>
    <source>
        <strain evidence="1 2">NBRC 108950</strain>
    </source>
</reference>
<name>A0A512NNA1_9HYPH</name>